<evidence type="ECO:0000256" key="2">
    <source>
        <dbReference type="ARBA" id="ARBA00022516"/>
    </source>
</evidence>
<organism evidence="10 11">
    <name type="scientific">Benzoatithermus flavus</name>
    <dbReference type="NCBI Taxonomy" id="3108223"/>
    <lineage>
        <taxon>Bacteria</taxon>
        <taxon>Pseudomonadati</taxon>
        <taxon>Pseudomonadota</taxon>
        <taxon>Alphaproteobacteria</taxon>
        <taxon>Geminicoccales</taxon>
        <taxon>Geminicoccaceae</taxon>
        <taxon>Benzoatithermus</taxon>
    </lineage>
</organism>
<sequence length="434" mass="47102">MKPLFYPLPIIEDVVAGRFHSPELGRPLSTTIRRIAVADSLEGAERDLVAEVGLHGRLAVVSDENTRPVLGARVAKALGDVDEIVLDHPKADEANADLLQERARHADVLIAVGSGTINDLCKYVAHRTGRQSATFATAPSMDGYVTTTVSITRDGFKLSLPAQAPVGVFFDLSVLASAPARMIRAGLGDTVCRTTAQLDWLLSHLLLDTVYADTPYRLMEADEPKLYAKAHRLLEGDLEAMHLLTRLLILSGLGVLVTHTSHCGSMGEHQISHFIDTFAEPHPGTLHGEQVGVATWSMGRLQVKMLARETAPVLSPLPIDAAAFEMAYGRFAPSCLEAVRRKPFDAAATERLNRRLAAGWPAIRARLLSVMLPLAGMERVMRTAGVAMHARDLGIDSAFYRRAVGHAHEIRDRYGFLDLAAQSGELEGFAAGEF</sequence>
<evidence type="ECO:0000256" key="6">
    <source>
        <dbReference type="ARBA" id="ARBA00023027"/>
    </source>
</evidence>
<proteinExistence type="predicted"/>
<evidence type="ECO:0000313" key="10">
    <source>
        <dbReference type="EMBL" id="MEK0084110.1"/>
    </source>
</evidence>
<keyword evidence="9" id="KW-1208">Phospholipid metabolism</keyword>
<name>A0ABU8XSB5_9PROT</name>
<keyword evidence="11" id="KW-1185">Reference proteome</keyword>
<keyword evidence="3" id="KW-0479">Metal-binding</keyword>
<dbReference type="PANTHER" id="PTHR43616:SF5">
    <property type="entry name" value="GLYCEROL DEHYDROGENASE 1"/>
    <property type="match status" value="1"/>
</dbReference>
<keyword evidence="5" id="KW-0560">Oxidoreductase</keyword>
<keyword evidence="4" id="KW-0521">NADP</keyword>
<evidence type="ECO:0000313" key="11">
    <source>
        <dbReference type="Proteomes" id="UP001375743"/>
    </source>
</evidence>
<dbReference type="EMBL" id="JBBLZC010000012">
    <property type="protein sequence ID" value="MEK0084110.1"/>
    <property type="molecule type" value="Genomic_DNA"/>
</dbReference>
<protein>
    <submittedName>
        <fullName evidence="10">Iron-containing alcohol dehydrogenase</fullName>
    </submittedName>
</protein>
<keyword evidence="2" id="KW-0444">Lipid biosynthesis</keyword>
<evidence type="ECO:0000256" key="7">
    <source>
        <dbReference type="ARBA" id="ARBA00023098"/>
    </source>
</evidence>
<gene>
    <name evidence="10" type="ORF">U1T56_13175</name>
</gene>
<keyword evidence="6" id="KW-0520">NAD</keyword>
<reference evidence="10 11" key="1">
    <citation type="submission" date="2024-01" db="EMBL/GenBank/DDBJ databases">
        <title>Multi-omics insights into the function and evolution of sodium benzoate biodegradation pathways in Benzoatithermus flavus gen. nov., sp. nov. from hot spring.</title>
        <authorList>
            <person name="Hu C.-J."/>
            <person name="Li W.-J."/>
        </authorList>
    </citation>
    <scope>NUCLEOTIDE SEQUENCE [LARGE SCALE GENOMIC DNA]</scope>
    <source>
        <strain evidence="10 11">SYSU G07066</strain>
    </source>
</reference>
<comment type="caution">
    <text evidence="10">The sequence shown here is derived from an EMBL/GenBank/DDBJ whole genome shotgun (WGS) entry which is preliminary data.</text>
</comment>
<dbReference type="SUPFAM" id="SSF56796">
    <property type="entry name" value="Dehydroquinate synthase-like"/>
    <property type="match status" value="1"/>
</dbReference>
<dbReference type="PANTHER" id="PTHR43616">
    <property type="entry name" value="GLYCEROL DEHYDROGENASE"/>
    <property type="match status" value="1"/>
</dbReference>
<dbReference type="Gene3D" id="3.40.50.1970">
    <property type="match status" value="1"/>
</dbReference>
<keyword evidence="7" id="KW-0443">Lipid metabolism</keyword>
<evidence type="ECO:0000256" key="8">
    <source>
        <dbReference type="ARBA" id="ARBA00023209"/>
    </source>
</evidence>
<evidence type="ECO:0000256" key="1">
    <source>
        <dbReference type="ARBA" id="ARBA00022490"/>
    </source>
</evidence>
<dbReference type="InterPro" id="IPR032837">
    <property type="entry name" value="G1PDH"/>
</dbReference>
<dbReference type="Pfam" id="PF13685">
    <property type="entry name" value="Fe-ADH_2"/>
    <property type="match status" value="1"/>
</dbReference>
<dbReference type="Gene3D" id="1.20.1090.10">
    <property type="entry name" value="Dehydroquinate synthase-like - alpha domain"/>
    <property type="match status" value="1"/>
</dbReference>
<keyword evidence="1" id="KW-0963">Cytoplasm</keyword>
<dbReference type="Proteomes" id="UP001375743">
    <property type="component" value="Unassembled WGS sequence"/>
</dbReference>
<evidence type="ECO:0000256" key="9">
    <source>
        <dbReference type="ARBA" id="ARBA00023264"/>
    </source>
</evidence>
<keyword evidence="8" id="KW-0594">Phospholipid biosynthesis</keyword>
<evidence type="ECO:0000256" key="4">
    <source>
        <dbReference type="ARBA" id="ARBA00022857"/>
    </source>
</evidence>
<dbReference type="RefSeq" id="WP_418159957.1">
    <property type="nucleotide sequence ID" value="NZ_JBBLZC010000012.1"/>
</dbReference>
<evidence type="ECO:0000256" key="5">
    <source>
        <dbReference type="ARBA" id="ARBA00023002"/>
    </source>
</evidence>
<evidence type="ECO:0000256" key="3">
    <source>
        <dbReference type="ARBA" id="ARBA00022723"/>
    </source>
</evidence>
<accession>A0ABU8XSB5</accession>
<dbReference type="InterPro" id="IPR016205">
    <property type="entry name" value="Glycerol_DH"/>
</dbReference>